<dbReference type="SMART" id="SM00388">
    <property type="entry name" value="HisKA"/>
    <property type="match status" value="1"/>
</dbReference>
<dbReference type="RefSeq" id="WP_147662438.1">
    <property type="nucleotide sequence ID" value="NZ_CP042905.2"/>
</dbReference>
<dbReference type="AlphaFoldDB" id="A0A5B9D8Z2"/>
<protein>
    <submittedName>
        <fullName evidence="4">Response regulator</fullName>
    </submittedName>
</protein>
<dbReference type="SUPFAM" id="SSF52172">
    <property type="entry name" value="CheY-like"/>
    <property type="match status" value="1"/>
</dbReference>
<evidence type="ECO:0000259" key="3">
    <source>
        <dbReference type="PROSITE" id="PS50110"/>
    </source>
</evidence>
<evidence type="ECO:0000256" key="1">
    <source>
        <dbReference type="ARBA" id="ARBA00022553"/>
    </source>
</evidence>
<gene>
    <name evidence="4" type="ORF">DSAG12_01359</name>
</gene>
<dbReference type="Proteomes" id="UP000321408">
    <property type="component" value="Chromosome"/>
</dbReference>
<dbReference type="GO" id="GO:0000155">
    <property type="term" value="F:phosphorelay sensor kinase activity"/>
    <property type="evidence" value="ECO:0007669"/>
    <property type="project" value="InterPro"/>
</dbReference>
<dbReference type="Pfam" id="PF00072">
    <property type="entry name" value="Response_reg"/>
    <property type="match status" value="1"/>
</dbReference>
<dbReference type="InterPro" id="IPR050595">
    <property type="entry name" value="Bact_response_regulator"/>
</dbReference>
<dbReference type="EMBL" id="CP042905">
    <property type="protein sequence ID" value="QEE15533.1"/>
    <property type="molecule type" value="Genomic_DNA"/>
</dbReference>
<evidence type="ECO:0000313" key="4">
    <source>
        <dbReference type="EMBL" id="QEE15533.1"/>
    </source>
</evidence>
<dbReference type="InterPro" id="IPR011006">
    <property type="entry name" value="CheY-like_superfamily"/>
</dbReference>
<dbReference type="GeneID" id="41329350"/>
<feature type="coiled-coil region" evidence="2">
    <location>
        <begin position="165"/>
        <end position="192"/>
    </location>
</feature>
<evidence type="ECO:0000313" key="5">
    <source>
        <dbReference type="Proteomes" id="UP000321408"/>
    </source>
</evidence>
<dbReference type="PANTHER" id="PTHR44591">
    <property type="entry name" value="STRESS RESPONSE REGULATOR PROTEIN 1"/>
    <property type="match status" value="1"/>
</dbReference>
<name>A0A5B9D8Z2_9ARCH</name>
<proteinExistence type="predicted"/>
<dbReference type="InterPro" id="IPR036097">
    <property type="entry name" value="HisK_dim/P_sf"/>
</dbReference>
<dbReference type="CDD" id="cd00082">
    <property type="entry name" value="HisKA"/>
    <property type="match status" value="1"/>
</dbReference>
<feature type="domain" description="Response regulatory" evidence="3">
    <location>
        <begin position="286"/>
        <end position="405"/>
    </location>
</feature>
<evidence type="ECO:0000256" key="2">
    <source>
        <dbReference type="SAM" id="Coils"/>
    </source>
</evidence>
<dbReference type="PANTHER" id="PTHR44591:SF3">
    <property type="entry name" value="RESPONSE REGULATORY DOMAIN-CONTAINING PROTEIN"/>
    <property type="match status" value="1"/>
</dbReference>
<reference evidence="4 5" key="1">
    <citation type="journal article" date="2020" name="Nature">
        <title>Isolation of an archaeon at the prokaryote-eukaryote interface.</title>
        <authorList>
            <person name="Imachi H."/>
            <person name="Nobu M.K."/>
            <person name="Nakahara N."/>
            <person name="Morono Y."/>
            <person name="Ogawara M."/>
            <person name="Takaki Y."/>
            <person name="Takano Y."/>
            <person name="Uematsu K."/>
            <person name="Ikuta T."/>
            <person name="Ito M."/>
            <person name="Matsui Y."/>
            <person name="Miyazaki M."/>
            <person name="Murata K."/>
            <person name="Saito Y."/>
            <person name="Sakai S."/>
            <person name="Song C."/>
            <person name="Tasumi E."/>
            <person name="Yamanaka Y."/>
            <person name="Yamaguchi T."/>
            <person name="Kamagata Y."/>
            <person name="Tamaki H."/>
            <person name="Takai K."/>
        </authorList>
    </citation>
    <scope>NUCLEOTIDE SEQUENCE [LARGE SCALE GENOMIC DNA]</scope>
    <source>
        <strain evidence="4 5">MK-D1</strain>
    </source>
</reference>
<dbReference type="SUPFAM" id="SSF47384">
    <property type="entry name" value="Homodimeric domain of signal transducing histidine kinase"/>
    <property type="match status" value="1"/>
</dbReference>
<sequence length="408" mass="46977">MKNSICGFYWIRSSGIPFFKWFSEEFFEKKWNTDNLFFSGFFSALNSSADTFFENSPLSLIEFADYRVYCNTIRSGDIFVLITLKDFPKIISEKLMNKMVEQYYETVLSNDILETKEEKDVRVQFLKYIDEIEENIKDGTKILTLKEKNFRDQEKKKSVSATQLHKNINQSNQELQTKVNDLESKIKSIDMVTKTIAHTFNNLLSSILGYVSLLKVDYENAEFFDTLEEMEHSSLRARDLTSQLLTLVKSLDSHSKKIEGRQKKESLPVHTKPIESDSQIIKGRGRILVLDDEKTILDVANKMLSHLGYNVSGAIFLEQAIEMYRVSLKKGRKYAAVILDLSELGGSEGYGLKLWKEVDPDVKTIISSGYADDPIFEDYKKYGIKAVLKKPYDIAKLSKILYEVISSK</sequence>
<keyword evidence="5" id="KW-1185">Reference proteome</keyword>
<dbReference type="KEGG" id="psyt:DSAG12_01359"/>
<dbReference type="Gene3D" id="3.40.50.2300">
    <property type="match status" value="1"/>
</dbReference>
<reference evidence="4 5" key="2">
    <citation type="journal article" date="2024" name="Int. J. Syst. Evol. Microbiol.">
        <title>Promethearchaeum syntrophicum gen. nov., sp. nov., an anaerobic, obligately syntrophic archaeon, the first isolate of the lineage 'Asgard' archaea, and proposal of the new archaeal phylum Promethearchaeota phyl. nov. and kingdom Promethearchaeati regn. nov.</title>
        <authorList>
            <person name="Imachi H."/>
            <person name="Nobu M.K."/>
            <person name="Kato S."/>
            <person name="Takaki Y."/>
            <person name="Miyazaki M."/>
            <person name="Miyata M."/>
            <person name="Ogawara M."/>
            <person name="Saito Y."/>
            <person name="Sakai S."/>
            <person name="Tahara Y.O."/>
            <person name="Takano Y."/>
            <person name="Tasumi E."/>
            <person name="Uematsu K."/>
            <person name="Yoshimura T."/>
            <person name="Itoh T."/>
            <person name="Ohkuma M."/>
            <person name="Takai K."/>
        </authorList>
    </citation>
    <scope>NUCLEOTIDE SEQUENCE [LARGE SCALE GENOMIC DNA]</scope>
    <source>
        <strain evidence="4 5">MK-D1</strain>
    </source>
</reference>
<dbReference type="PROSITE" id="PS50110">
    <property type="entry name" value="RESPONSE_REGULATORY"/>
    <property type="match status" value="1"/>
</dbReference>
<dbReference type="Gene3D" id="1.10.287.130">
    <property type="match status" value="1"/>
</dbReference>
<organism evidence="4 5">
    <name type="scientific">Promethearchaeum syntrophicum</name>
    <dbReference type="NCBI Taxonomy" id="2594042"/>
    <lineage>
        <taxon>Archaea</taxon>
        <taxon>Promethearchaeati</taxon>
        <taxon>Promethearchaeota</taxon>
        <taxon>Promethearchaeia</taxon>
        <taxon>Promethearchaeales</taxon>
        <taxon>Promethearchaeaceae</taxon>
        <taxon>Promethearchaeum</taxon>
    </lineage>
</organism>
<dbReference type="InterPro" id="IPR001789">
    <property type="entry name" value="Sig_transdc_resp-reg_receiver"/>
</dbReference>
<dbReference type="SMART" id="SM00448">
    <property type="entry name" value="REC"/>
    <property type="match status" value="1"/>
</dbReference>
<accession>A0A5B9D8Z2</accession>
<keyword evidence="1" id="KW-0597">Phosphoprotein</keyword>
<keyword evidence="2" id="KW-0175">Coiled coil</keyword>
<dbReference type="InterPro" id="IPR003661">
    <property type="entry name" value="HisK_dim/P_dom"/>
</dbReference>
<dbReference type="Pfam" id="PF00512">
    <property type="entry name" value="HisKA"/>
    <property type="match status" value="1"/>
</dbReference>